<feature type="non-terminal residue" evidence="2">
    <location>
        <position position="161"/>
    </location>
</feature>
<feature type="region of interest" description="Disordered" evidence="1">
    <location>
        <begin position="54"/>
        <end position="98"/>
    </location>
</feature>
<name>A0ABN9VXE0_9DINO</name>
<feature type="compositionally biased region" description="Low complexity" evidence="1">
    <location>
        <begin position="15"/>
        <end position="27"/>
    </location>
</feature>
<accession>A0ABN9VXE0</accession>
<comment type="caution">
    <text evidence="2">The sequence shown here is derived from an EMBL/GenBank/DDBJ whole genome shotgun (WGS) entry which is preliminary data.</text>
</comment>
<keyword evidence="3" id="KW-1185">Reference proteome</keyword>
<dbReference type="Proteomes" id="UP001189429">
    <property type="component" value="Unassembled WGS sequence"/>
</dbReference>
<feature type="compositionally biased region" description="Basic residues" evidence="1">
    <location>
        <begin position="75"/>
        <end position="85"/>
    </location>
</feature>
<dbReference type="EMBL" id="CAUYUJ010017765">
    <property type="protein sequence ID" value="CAK0877683.1"/>
    <property type="molecule type" value="Genomic_DNA"/>
</dbReference>
<proteinExistence type="predicted"/>
<evidence type="ECO:0000256" key="1">
    <source>
        <dbReference type="SAM" id="MobiDB-lite"/>
    </source>
</evidence>
<reference evidence="2" key="1">
    <citation type="submission" date="2023-10" db="EMBL/GenBank/DDBJ databases">
        <authorList>
            <person name="Chen Y."/>
            <person name="Shah S."/>
            <person name="Dougan E. K."/>
            <person name="Thang M."/>
            <person name="Chan C."/>
        </authorList>
    </citation>
    <scope>NUCLEOTIDE SEQUENCE [LARGE SCALE GENOMIC DNA]</scope>
</reference>
<sequence>MGPGSSASQGVDSSGAAAATGGAAAGGSEAEAAINGGACHSVAAACALAAAAAAASPPGPSGAAGGAGPPPAAARRSRSPRRRQAGRAPQSEIAVPSIDLGHSMREAGQHAFCCRCGAFAELQGADRAKGLKQSCGGRIPQGALDTAGQKKQRLYLSRLLG</sequence>
<feature type="region of interest" description="Disordered" evidence="1">
    <location>
        <begin position="1"/>
        <end position="27"/>
    </location>
</feature>
<evidence type="ECO:0000313" key="3">
    <source>
        <dbReference type="Proteomes" id="UP001189429"/>
    </source>
</evidence>
<gene>
    <name evidence="2" type="ORF">PCOR1329_LOCUS61680</name>
</gene>
<feature type="compositionally biased region" description="Polar residues" evidence="1">
    <location>
        <begin position="1"/>
        <end position="12"/>
    </location>
</feature>
<organism evidence="2 3">
    <name type="scientific">Prorocentrum cordatum</name>
    <dbReference type="NCBI Taxonomy" id="2364126"/>
    <lineage>
        <taxon>Eukaryota</taxon>
        <taxon>Sar</taxon>
        <taxon>Alveolata</taxon>
        <taxon>Dinophyceae</taxon>
        <taxon>Prorocentrales</taxon>
        <taxon>Prorocentraceae</taxon>
        <taxon>Prorocentrum</taxon>
    </lineage>
</organism>
<protein>
    <submittedName>
        <fullName evidence="2">Uncharacterized protein</fullName>
    </submittedName>
</protein>
<evidence type="ECO:0000313" key="2">
    <source>
        <dbReference type="EMBL" id="CAK0877683.1"/>
    </source>
</evidence>